<dbReference type="Proteomes" id="UP000028045">
    <property type="component" value="Unassembled WGS sequence"/>
</dbReference>
<reference evidence="1 2" key="1">
    <citation type="journal article" date="2014" name="BMC Genomics">
        <title>Comparative genome sequencing reveals chemotype-specific gene clusters in the toxigenic black mold Stachybotrys.</title>
        <authorList>
            <person name="Semeiks J."/>
            <person name="Borek D."/>
            <person name="Otwinowski Z."/>
            <person name="Grishin N.V."/>
        </authorList>
    </citation>
    <scope>NUCLEOTIDE SEQUENCE [LARGE SCALE GENOMIC DNA]</scope>
    <source>
        <strain evidence="2">CBS 109288 / IBT 7711</strain>
    </source>
</reference>
<dbReference type="EMBL" id="KL648419">
    <property type="protein sequence ID" value="KEY70801.1"/>
    <property type="molecule type" value="Genomic_DNA"/>
</dbReference>
<proteinExistence type="predicted"/>
<keyword evidence="2" id="KW-1185">Reference proteome</keyword>
<name>A0A084AZS2_STACB</name>
<evidence type="ECO:0000313" key="2">
    <source>
        <dbReference type="Proteomes" id="UP000028045"/>
    </source>
</evidence>
<evidence type="ECO:0000313" key="1">
    <source>
        <dbReference type="EMBL" id="KEY70801.1"/>
    </source>
</evidence>
<sequence>MVQRQGNVTLRGGESFDGPVLPYAHPNPDIVDGSTWRHPHERFGTSELVAVMAYKVLDDEIINRTVGALTYTSHAIQFDPSTYVDLNSLVQDGQLAWTAPDGGDMWSTLGGHHSESFIGNSSWTTDKFNKAGAELTTSFWDTYLLNDEEVAAMIRDVVGHAWEDSLEPLATLHWTHGILDRLEQRNGYSLGFPLYFEEFSFANCNTNANSDDLTNVDYRAVLNDGYQEYIQHFLNWTKAIWVKFRHQPAYNLPLEMPSGIPLLDTPEGESFGFGSSYESFREFVASAHQSGQKVISSELGASSNPAYSQTIPALLNVVKRSIAGGFSQHVLHGFPYSDLLGLGFTYGCTALDDLLLPDAFNENGTIFLDGPAYKALVFYREDARLVTLSATEKLTQLAVGLDCATDMVCQTHRSDVEAGVGYVYILCADADSTQCFARLDEGDAGASYVYNAWTGDQSPLPSSKLSSWKNLCGGRYLRPNAHLQPTEWDTRDEDWHAPEDSRFEVRTNIWRGSL</sequence>
<protein>
    <submittedName>
        <fullName evidence="1">Uncharacterized protein</fullName>
    </submittedName>
</protein>
<accession>A0A084AZS2</accession>
<gene>
    <name evidence="1" type="ORF">S7711_10213</name>
</gene>
<dbReference type="OrthoDB" id="2588159at2759"/>
<organism evidence="1 2">
    <name type="scientific">Stachybotrys chartarum (strain CBS 109288 / IBT 7711)</name>
    <name type="common">Toxic black mold</name>
    <name type="synonym">Stilbospora chartarum</name>
    <dbReference type="NCBI Taxonomy" id="1280523"/>
    <lineage>
        <taxon>Eukaryota</taxon>
        <taxon>Fungi</taxon>
        <taxon>Dikarya</taxon>
        <taxon>Ascomycota</taxon>
        <taxon>Pezizomycotina</taxon>
        <taxon>Sordariomycetes</taxon>
        <taxon>Hypocreomycetidae</taxon>
        <taxon>Hypocreales</taxon>
        <taxon>Stachybotryaceae</taxon>
        <taxon>Stachybotrys</taxon>
    </lineage>
</organism>
<dbReference type="AlphaFoldDB" id="A0A084AZS2"/>
<dbReference type="HOGENOM" id="CLU_530156_0_0_1"/>